<reference evidence="2" key="2">
    <citation type="submission" date="2024-10" db="UniProtKB">
        <authorList>
            <consortium name="EnsemblProtists"/>
        </authorList>
    </citation>
    <scope>IDENTIFICATION</scope>
</reference>
<feature type="region of interest" description="Disordered" evidence="1">
    <location>
        <begin position="211"/>
        <end position="409"/>
    </location>
</feature>
<dbReference type="KEGG" id="ehx:EMIHUDRAFT_457043"/>
<feature type="region of interest" description="Disordered" evidence="1">
    <location>
        <begin position="441"/>
        <end position="462"/>
    </location>
</feature>
<feature type="compositionally biased region" description="Basic and acidic residues" evidence="1">
    <location>
        <begin position="368"/>
        <end position="377"/>
    </location>
</feature>
<feature type="compositionally biased region" description="Basic and acidic residues" evidence="1">
    <location>
        <begin position="396"/>
        <end position="409"/>
    </location>
</feature>
<feature type="compositionally biased region" description="Low complexity" evidence="1">
    <location>
        <begin position="349"/>
        <end position="361"/>
    </location>
</feature>
<protein>
    <recommendedName>
        <fullName evidence="4">SHOCT domain-containing protein</fullName>
    </recommendedName>
</protein>
<accession>A0A0D3JX47</accession>
<keyword evidence="3" id="KW-1185">Reference proteome</keyword>
<evidence type="ECO:0008006" key="4">
    <source>
        <dbReference type="Google" id="ProtNLM"/>
    </source>
</evidence>
<feature type="compositionally biased region" description="Basic and acidic residues" evidence="1">
    <location>
        <begin position="292"/>
        <end position="303"/>
    </location>
</feature>
<dbReference type="Proteomes" id="UP000013827">
    <property type="component" value="Unassembled WGS sequence"/>
</dbReference>
<proteinExistence type="predicted"/>
<evidence type="ECO:0000313" key="2">
    <source>
        <dbReference type="EnsemblProtists" id="EOD28082"/>
    </source>
</evidence>
<evidence type="ECO:0000313" key="3">
    <source>
        <dbReference type="Proteomes" id="UP000013827"/>
    </source>
</evidence>
<dbReference type="AlphaFoldDB" id="A0A0D3JX47"/>
<feature type="compositionally biased region" description="Low complexity" evidence="1">
    <location>
        <begin position="214"/>
        <end position="239"/>
    </location>
</feature>
<name>A0A0D3JX47_EMIH1</name>
<sequence>MYKQLASSAAPLSNPFASTMYTGGAAVLDVRARGLSLLSPSQSGSLIGLGVRSRNAAVKQSCKEIMVGTWQSGEATVTFGEEVFSWITAREVPGVGFVSLKLKTSSISSATFDKRSNVLKIRGVVEVPLDALNRWYDPLSNVGSPKGYLCLGFKTYHDFLEVLKAIPRLKARTNFQNGKLGGSSASYAGASSAPGAAAAARASAAARYDERAATSRGTATSRGGGSSAASRQLAAASSGKQPAARPQPPLHSHGGRQTTLSDLRSGPTPGRTNAQQLFDQATGGGGGDDFESDRRPRSRREGPTGDGWSISEEPAVRAPPAQRRRLNKTAELAGGSQETAHDLDEDDSQQPPSSSQEESSQVEITGVRSREEKDAEGRANAIDVDGPSGEAGGSEAEARPAQRPRVERSVRERLVELKSLHEEGLISEANFEARQRVILDDIEKGKKKLSPGVEGSEKKDGR</sequence>
<dbReference type="HOGENOM" id="CLU_592434_0_0_1"/>
<reference evidence="3" key="1">
    <citation type="journal article" date="2013" name="Nature">
        <title>Pan genome of the phytoplankton Emiliania underpins its global distribution.</title>
        <authorList>
            <person name="Read B.A."/>
            <person name="Kegel J."/>
            <person name="Klute M.J."/>
            <person name="Kuo A."/>
            <person name="Lefebvre S.C."/>
            <person name="Maumus F."/>
            <person name="Mayer C."/>
            <person name="Miller J."/>
            <person name="Monier A."/>
            <person name="Salamov A."/>
            <person name="Young J."/>
            <person name="Aguilar M."/>
            <person name="Claverie J.M."/>
            <person name="Frickenhaus S."/>
            <person name="Gonzalez K."/>
            <person name="Herman E.K."/>
            <person name="Lin Y.C."/>
            <person name="Napier J."/>
            <person name="Ogata H."/>
            <person name="Sarno A.F."/>
            <person name="Shmutz J."/>
            <person name="Schroeder D."/>
            <person name="de Vargas C."/>
            <person name="Verret F."/>
            <person name="von Dassow P."/>
            <person name="Valentin K."/>
            <person name="Van de Peer Y."/>
            <person name="Wheeler G."/>
            <person name="Dacks J.B."/>
            <person name="Delwiche C.F."/>
            <person name="Dyhrman S.T."/>
            <person name="Glockner G."/>
            <person name="John U."/>
            <person name="Richards T."/>
            <person name="Worden A.Z."/>
            <person name="Zhang X."/>
            <person name="Grigoriev I.V."/>
            <person name="Allen A.E."/>
            <person name="Bidle K."/>
            <person name="Borodovsky M."/>
            <person name="Bowler C."/>
            <person name="Brownlee C."/>
            <person name="Cock J.M."/>
            <person name="Elias M."/>
            <person name="Gladyshev V.N."/>
            <person name="Groth M."/>
            <person name="Guda C."/>
            <person name="Hadaegh A."/>
            <person name="Iglesias-Rodriguez M.D."/>
            <person name="Jenkins J."/>
            <person name="Jones B.M."/>
            <person name="Lawson T."/>
            <person name="Leese F."/>
            <person name="Lindquist E."/>
            <person name="Lobanov A."/>
            <person name="Lomsadze A."/>
            <person name="Malik S.B."/>
            <person name="Marsh M.E."/>
            <person name="Mackinder L."/>
            <person name="Mock T."/>
            <person name="Mueller-Roeber B."/>
            <person name="Pagarete A."/>
            <person name="Parker M."/>
            <person name="Probert I."/>
            <person name="Quesneville H."/>
            <person name="Raines C."/>
            <person name="Rensing S.A."/>
            <person name="Riano-Pachon D.M."/>
            <person name="Richier S."/>
            <person name="Rokitta S."/>
            <person name="Shiraiwa Y."/>
            <person name="Soanes D.M."/>
            <person name="van der Giezen M."/>
            <person name="Wahlund T.M."/>
            <person name="Williams B."/>
            <person name="Wilson W."/>
            <person name="Wolfe G."/>
            <person name="Wurch L.L."/>
        </authorList>
    </citation>
    <scope>NUCLEOTIDE SEQUENCE</scope>
</reference>
<dbReference type="GeneID" id="17273627"/>
<evidence type="ECO:0000256" key="1">
    <source>
        <dbReference type="SAM" id="MobiDB-lite"/>
    </source>
</evidence>
<feature type="compositionally biased region" description="Polar residues" evidence="1">
    <location>
        <begin position="270"/>
        <end position="279"/>
    </location>
</feature>
<dbReference type="EnsemblProtists" id="EOD28082">
    <property type="protein sequence ID" value="EOD28082"/>
    <property type="gene ID" value="EMIHUDRAFT_457043"/>
</dbReference>
<dbReference type="RefSeq" id="XP_005780511.1">
    <property type="nucleotide sequence ID" value="XM_005780454.1"/>
</dbReference>
<organism evidence="2 3">
    <name type="scientific">Emiliania huxleyi (strain CCMP1516)</name>
    <dbReference type="NCBI Taxonomy" id="280463"/>
    <lineage>
        <taxon>Eukaryota</taxon>
        <taxon>Haptista</taxon>
        <taxon>Haptophyta</taxon>
        <taxon>Prymnesiophyceae</taxon>
        <taxon>Isochrysidales</taxon>
        <taxon>Noelaerhabdaceae</taxon>
        <taxon>Emiliania</taxon>
    </lineage>
</organism>
<dbReference type="PaxDb" id="2903-EOD28082"/>